<dbReference type="Pfam" id="PF13396">
    <property type="entry name" value="PLDc_N"/>
    <property type="match status" value="1"/>
</dbReference>
<evidence type="ECO:0000256" key="2">
    <source>
        <dbReference type="ARBA" id="ARBA00022475"/>
    </source>
</evidence>
<dbReference type="HAMAP" id="MF_01916">
    <property type="entry name" value="Cardiolipin_synth_Cls"/>
    <property type="match status" value="1"/>
</dbReference>
<dbReference type="PANTHER" id="PTHR21248">
    <property type="entry name" value="CARDIOLIPIN SYNTHASE"/>
    <property type="match status" value="1"/>
</dbReference>
<evidence type="ECO:0000256" key="7">
    <source>
        <dbReference type="ARBA" id="ARBA00022989"/>
    </source>
</evidence>
<comment type="function">
    <text evidence="12">Catalyzes the reversible phosphatidyl group transfer from one phosphatidylglycerol molecule to another to form cardiolipin (CL) (diphosphatidylglycerol) and glycerol.</text>
</comment>
<keyword evidence="11 12" id="KW-1208">Phospholipid metabolism</keyword>
<feature type="active site" evidence="12">
    <location>
        <position position="220"/>
    </location>
</feature>
<keyword evidence="4 12" id="KW-0808">Transferase</keyword>
<dbReference type="NCBIfam" id="TIGR04265">
    <property type="entry name" value="bac_cardiolipin"/>
    <property type="match status" value="1"/>
</dbReference>
<feature type="transmembrane region" description="Helical" evidence="12">
    <location>
        <begin position="34"/>
        <end position="54"/>
    </location>
</feature>
<dbReference type="EMBL" id="JBHUDE010000005">
    <property type="protein sequence ID" value="MFD1606331.1"/>
    <property type="molecule type" value="Genomic_DNA"/>
</dbReference>
<gene>
    <name evidence="15" type="primary">cls</name>
    <name evidence="15" type="ORF">ACFSBH_01425</name>
</gene>
<dbReference type="SUPFAM" id="SSF56024">
    <property type="entry name" value="Phospholipase D/nuclease"/>
    <property type="match status" value="2"/>
</dbReference>
<feature type="domain" description="PLD phosphodiesterase" evidence="14">
    <location>
        <begin position="215"/>
        <end position="242"/>
    </location>
</feature>
<dbReference type="InterPro" id="IPR025202">
    <property type="entry name" value="PLD-like_dom"/>
</dbReference>
<evidence type="ECO:0000256" key="13">
    <source>
        <dbReference type="NCBIfam" id="TIGR04265"/>
    </source>
</evidence>
<evidence type="ECO:0000256" key="4">
    <source>
        <dbReference type="ARBA" id="ARBA00022679"/>
    </source>
</evidence>
<evidence type="ECO:0000256" key="1">
    <source>
        <dbReference type="ARBA" id="ARBA00004651"/>
    </source>
</evidence>
<feature type="active site" evidence="12">
    <location>
        <position position="227"/>
    </location>
</feature>
<dbReference type="Gene3D" id="3.30.870.10">
    <property type="entry name" value="Endonuclease Chain A"/>
    <property type="match status" value="2"/>
</dbReference>
<proteinExistence type="inferred from homology"/>
<comment type="caution">
    <text evidence="15">The sequence shown here is derived from an EMBL/GenBank/DDBJ whole genome shotgun (WGS) entry which is preliminary data.</text>
</comment>
<feature type="active site" evidence="12">
    <location>
        <position position="396"/>
    </location>
</feature>
<evidence type="ECO:0000313" key="15">
    <source>
        <dbReference type="EMBL" id="MFD1606331.1"/>
    </source>
</evidence>
<keyword evidence="10 12" id="KW-0594">Phospholipid biosynthesis</keyword>
<evidence type="ECO:0000256" key="9">
    <source>
        <dbReference type="ARBA" id="ARBA00023136"/>
    </source>
</evidence>
<evidence type="ECO:0000256" key="5">
    <source>
        <dbReference type="ARBA" id="ARBA00022692"/>
    </source>
</evidence>
<feature type="transmembrane region" description="Helical" evidence="12">
    <location>
        <begin position="6"/>
        <end position="25"/>
    </location>
</feature>
<keyword evidence="3 12" id="KW-0444">Lipid biosynthesis</keyword>
<keyword evidence="8 12" id="KW-0443">Lipid metabolism</keyword>
<keyword evidence="7 12" id="KW-1133">Transmembrane helix</keyword>
<keyword evidence="5 12" id="KW-0812">Transmembrane</keyword>
<comment type="similarity">
    <text evidence="12">Belongs to the phospholipase D family. Cardiolipin synthase subfamily.</text>
</comment>
<keyword evidence="9 12" id="KW-0472">Membrane</keyword>
<keyword evidence="2 12" id="KW-1003">Cell membrane</keyword>
<dbReference type="CDD" id="cd09110">
    <property type="entry name" value="PLDc_CLS_1"/>
    <property type="match status" value="1"/>
</dbReference>
<feature type="active site" evidence="12">
    <location>
        <position position="398"/>
    </location>
</feature>
<feature type="active site" evidence="12">
    <location>
        <position position="222"/>
    </location>
</feature>
<dbReference type="Proteomes" id="UP001597221">
    <property type="component" value="Unassembled WGS sequence"/>
</dbReference>
<evidence type="ECO:0000259" key="14">
    <source>
        <dbReference type="PROSITE" id="PS50035"/>
    </source>
</evidence>
<dbReference type="CDD" id="cd09112">
    <property type="entry name" value="PLDc_CLS_2"/>
    <property type="match status" value="1"/>
</dbReference>
<dbReference type="PANTHER" id="PTHR21248:SF22">
    <property type="entry name" value="PHOSPHOLIPASE D"/>
    <property type="match status" value="1"/>
</dbReference>
<protein>
    <recommendedName>
        <fullName evidence="12 13">Cardiolipin synthase</fullName>
        <shortName evidence="12">CL synthase</shortName>
        <ecNumber evidence="12 13">2.7.8.-</ecNumber>
    </recommendedName>
</protein>
<dbReference type="PROSITE" id="PS50035">
    <property type="entry name" value="PLD"/>
    <property type="match status" value="2"/>
</dbReference>
<evidence type="ECO:0000256" key="10">
    <source>
        <dbReference type="ARBA" id="ARBA00023209"/>
    </source>
</evidence>
<name>A0ABW4HLT4_9BACI</name>
<dbReference type="RefSeq" id="WP_251516164.1">
    <property type="nucleotide sequence ID" value="NZ_JAMBON010000033.1"/>
</dbReference>
<feature type="domain" description="PLD phosphodiesterase" evidence="14">
    <location>
        <begin position="391"/>
        <end position="418"/>
    </location>
</feature>
<comment type="subcellular location">
    <subcellularLocation>
        <location evidence="1 12">Cell membrane</location>
        <topology evidence="1 12">Multi-pass membrane protein</topology>
    </subcellularLocation>
</comment>
<dbReference type="InterPro" id="IPR030874">
    <property type="entry name" value="Cardiolipin_synth_Firmi"/>
</dbReference>
<dbReference type="InterPro" id="IPR027379">
    <property type="entry name" value="CLS_N"/>
</dbReference>
<feature type="active site" evidence="12">
    <location>
        <position position="403"/>
    </location>
</feature>
<dbReference type="InterPro" id="IPR022924">
    <property type="entry name" value="Cardiolipin_synthase"/>
</dbReference>
<dbReference type="InterPro" id="IPR001736">
    <property type="entry name" value="PLipase_D/transphosphatidylase"/>
</dbReference>
<evidence type="ECO:0000256" key="8">
    <source>
        <dbReference type="ARBA" id="ARBA00023098"/>
    </source>
</evidence>
<keyword evidence="16" id="KW-1185">Reference proteome</keyword>
<organism evidence="15 16">
    <name type="scientific">Oceanobacillus luteolus</name>
    <dbReference type="NCBI Taxonomy" id="1274358"/>
    <lineage>
        <taxon>Bacteria</taxon>
        <taxon>Bacillati</taxon>
        <taxon>Bacillota</taxon>
        <taxon>Bacilli</taxon>
        <taxon>Bacillales</taxon>
        <taxon>Bacillaceae</taxon>
        <taxon>Oceanobacillus</taxon>
    </lineage>
</organism>
<keyword evidence="6" id="KW-0677">Repeat</keyword>
<accession>A0ABW4HLT4</accession>
<dbReference type="SMART" id="SM00155">
    <property type="entry name" value="PLDc"/>
    <property type="match status" value="2"/>
</dbReference>
<evidence type="ECO:0000256" key="12">
    <source>
        <dbReference type="HAMAP-Rule" id="MF_01916"/>
    </source>
</evidence>
<comment type="catalytic activity">
    <reaction evidence="12">
        <text>2 a 1,2-diacyl-sn-glycero-3-phospho-(1'-sn-glycerol) = a cardiolipin + glycerol</text>
        <dbReference type="Rhea" id="RHEA:31451"/>
        <dbReference type="ChEBI" id="CHEBI:17754"/>
        <dbReference type="ChEBI" id="CHEBI:62237"/>
        <dbReference type="ChEBI" id="CHEBI:64716"/>
    </reaction>
</comment>
<evidence type="ECO:0000313" key="16">
    <source>
        <dbReference type="Proteomes" id="UP001597221"/>
    </source>
</evidence>
<dbReference type="Pfam" id="PF13091">
    <property type="entry name" value="PLDc_2"/>
    <property type="match status" value="2"/>
</dbReference>
<evidence type="ECO:0000256" key="6">
    <source>
        <dbReference type="ARBA" id="ARBA00022737"/>
    </source>
</evidence>
<sequence length="478" mass="54939">MTLTTILLSIILIVNIILGISIVFLERKNASSTWAWLMVLLFVPIAGFFLYLIFGKPISNGRIFVWDTKSRLGLKAAVQGQLREIEDDKLEYSDEDMKRYQSLIYLNLRTDNSLYSQNNDVDILLDGKEKFDRLLQDMRRAKDHIHLIYYIVRNDELGTKLADVLIKKANEGVTVRFLVDAMGSRRLGKKYKKRLRAAGVQIEEFFPAKVINFKINYRNHRKLAIIDGKVGYIGGFNIGDEYLGKDKKFGYWRDTHLRVKGSAVESMQTRFILDWNQASKEEILYEDRYYQSERAGNAGMQIVSSGPDQQLEQIKNGYIKMIMEAKESIYIQTPYFIPDESVRDALQIAALSGVDVKVMIPNKPDHPFVYWATLSHSGDLLQAGGEVYIYQNGFLHAKTLIVDGKISTVGTANIDMRSFQLNFEVNAFIYDKEITQELLQAFNDDIRRSTQMTKKLYEKRSIGIRIKESVSRLLSPVL</sequence>
<evidence type="ECO:0000256" key="3">
    <source>
        <dbReference type="ARBA" id="ARBA00022516"/>
    </source>
</evidence>
<evidence type="ECO:0000256" key="11">
    <source>
        <dbReference type="ARBA" id="ARBA00023264"/>
    </source>
</evidence>
<dbReference type="EC" id="2.7.8.-" evidence="12 13"/>
<reference evidence="16" key="1">
    <citation type="journal article" date="2019" name="Int. J. Syst. Evol. Microbiol.">
        <title>The Global Catalogue of Microorganisms (GCM) 10K type strain sequencing project: providing services to taxonomists for standard genome sequencing and annotation.</title>
        <authorList>
            <consortium name="The Broad Institute Genomics Platform"/>
            <consortium name="The Broad Institute Genome Sequencing Center for Infectious Disease"/>
            <person name="Wu L."/>
            <person name="Ma J."/>
        </authorList>
    </citation>
    <scope>NUCLEOTIDE SEQUENCE [LARGE SCALE GENOMIC DNA]</scope>
    <source>
        <strain evidence="16">CGMCC 1.12376</strain>
    </source>
</reference>